<evidence type="ECO:0000313" key="2">
    <source>
        <dbReference type="Proteomes" id="UP000077051"/>
    </source>
</evidence>
<dbReference type="AlphaFoldDB" id="A0A162RPA8"/>
<dbReference type="EMBL" id="AMYB01000001">
    <property type="protein sequence ID" value="OAD07729.1"/>
    <property type="molecule type" value="Genomic_DNA"/>
</dbReference>
<dbReference type="Proteomes" id="UP000077051">
    <property type="component" value="Unassembled WGS sequence"/>
</dbReference>
<gene>
    <name evidence="1" type="ORF">MUCCIDRAFT_157992</name>
</gene>
<reference evidence="1 2" key="1">
    <citation type="submission" date="2015-06" db="EMBL/GenBank/DDBJ databases">
        <title>Expansion of signal transduction pathways in fungi by whole-genome duplication.</title>
        <authorList>
            <consortium name="DOE Joint Genome Institute"/>
            <person name="Corrochano L.M."/>
            <person name="Kuo A."/>
            <person name="Marcet-Houben M."/>
            <person name="Polaino S."/>
            <person name="Salamov A."/>
            <person name="Villalobos J.M."/>
            <person name="Alvarez M.I."/>
            <person name="Avalos J."/>
            <person name="Benito E.P."/>
            <person name="Benoit I."/>
            <person name="Burger G."/>
            <person name="Camino L.P."/>
            <person name="Canovas D."/>
            <person name="Cerda-Olmedo E."/>
            <person name="Cheng J.-F."/>
            <person name="Dominguez A."/>
            <person name="Elias M."/>
            <person name="Eslava A.P."/>
            <person name="Glaser F."/>
            <person name="Grimwood J."/>
            <person name="Gutierrez G."/>
            <person name="Heitman J."/>
            <person name="Henrissat B."/>
            <person name="Iturriaga E.A."/>
            <person name="Lang B.F."/>
            <person name="Lavin J.L."/>
            <person name="Lee S."/>
            <person name="Li W."/>
            <person name="Lindquist E."/>
            <person name="Lopez-Garcia S."/>
            <person name="Luque E.M."/>
            <person name="Marcos A.T."/>
            <person name="Martin J."/>
            <person name="Mccluskey K."/>
            <person name="Medina H.R."/>
            <person name="Miralles-Duran A."/>
            <person name="Miyazaki A."/>
            <person name="Munoz-Torres E."/>
            <person name="Oguiza J.A."/>
            <person name="Ohm R."/>
            <person name="Olmedo M."/>
            <person name="Orejas M."/>
            <person name="Ortiz-Castellanos L."/>
            <person name="Pisabarro A.G."/>
            <person name="Rodriguez-Romero J."/>
            <person name="Ruiz-Herrera J."/>
            <person name="Ruiz-Vazquez R."/>
            <person name="Sanz C."/>
            <person name="Schackwitz W."/>
            <person name="Schmutz J."/>
            <person name="Shahriari M."/>
            <person name="Shelest E."/>
            <person name="Silva-Franco F."/>
            <person name="Soanes D."/>
            <person name="Syed K."/>
            <person name="Tagua V.G."/>
            <person name="Talbot N.J."/>
            <person name="Thon M."/>
            <person name="De Vries R.P."/>
            <person name="Wiebenga A."/>
            <person name="Yadav J.S."/>
            <person name="Braun E.L."/>
            <person name="Baker S."/>
            <person name="Garre V."/>
            <person name="Horwitz B."/>
            <person name="Torres-Martinez S."/>
            <person name="Idnurm A."/>
            <person name="Herrera-Estrella A."/>
            <person name="Gabaldon T."/>
            <person name="Grigoriev I.V."/>
        </authorList>
    </citation>
    <scope>NUCLEOTIDE SEQUENCE [LARGE SCALE GENOMIC DNA]</scope>
    <source>
        <strain evidence="1 2">CBS 277.49</strain>
    </source>
</reference>
<keyword evidence="2" id="KW-1185">Reference proteome</keyword>
<name>A0A162RPA8_MUCCL</name>
<sequence>MPCTTHTEARRRNEDVSFTPIDLYNGVRYYDDGSIVAMFDIKVLFSKIWSMVILRGYCKAKGISIFKTIFFNQSNLTGKYAFNATGRTPQEAMENVQAALV</sequence>
<protein>
    <submittedName>
        <fullName evidence="1">Uncharacterized protein</fullName>
    </submittedName>
</protein>
<dbReference type="VEuPathDB" id="FungiDB:MUCCIDRAFT_157992"/>
<comment type="caution">
    <text evidence="1">The sequence shown here is derived from an EMBL/GenBank/DDBJ whole genome shotgun (WGS) entry which is preliminary data.</text>
</comment>
<evidence type="ECO:0000313" key="1">
    <source>
        <dbReference type="EMBL" id="OAD07729.1"/>
    </source>
</evidence>
<accession>A0A162RPA8</accession>
<organism evidence="1 2">
    <name type="scientific">Mucor lusitanicus CBS 277.49</name>
    <dbReference type="NCBI Taxonomy" id="747725"/>
    <lineage>
        <taxon>Eukaryota</taxon>
        <taxon>Fungi</taxon>
        <taxon>Fungi incertae sedis</taxon>
        <taxon>Mucoromycota</taxon>
        <taxon>Mucoromycotina</taxon>
        <taxon>Mucoromycetes</taxon>
        <taxon>Mucorales</taxon>
        <taxon>Mucorineae</taxon>
        <taxon>Mucoraceae</taxon>
        <taxon>Mucor</taxon>
    </lineage>
</organism>
<proteinExistence type="predicted"/>